<dbReference type="Pfam" id="PF07690">
    <property type="entry name" value="MFS_1"/>
    <property type="match status" value="2"/>
</dbReference>
<name>A0A8T0EY40_ARGBR</name>
<evidence type="ECO:0000256" key="2">
    <source>
        <dbReference type="SAM" id="Phobius"/>
    </source>
</evidence>
<organism evidence="3 4">
    <name type="scientific">Argiope bruennichi</name>
    <name type="common">Wasp spider</name>
    <name type="synonym">Aranea bruennichi</name>
    <dbReference type="NCBI Taxonomy" id="94029"/>
    <lineage>
        <taxon>Eukaryota</taxon>
        <taxon>Metazoa</taxon>
        <taxon>Ecdysozoa</taxon>
        <taxon>Arthropoda</taxon>
        <taxon>Chelicerata</taxon>
        <taxon>Arachnida</taxon>
        <taxon>Araneae</taxon>
        <taxon>Araneomorphae</taxon>
        <taxon>Entelegynae</taxon>
        <taxon>Araneoidea</taxon>
        <taxon>Araneidae</taxon>
        <taxon>Argiope</taxon>
    </lineage>
</organism>
<feature type="compositionally biased region" description="Basic and acidic residues" evidence="1">
    <location>
        <begin position="389"/>
        <end position="403"/>
    </location>
</feature>
<accession>A0A8T0EY40</accession>
<dbReference type="EMBL" id="JABXBU010001863">
    <property type="protein sequence ID" value="KAF8782661.1"/>
    <property type="molecule type" value="Genomic_DNA"/>
</dbReference>
<feature type="compositionally biased region" description="Low complexity" evidence="1">
    <location>
        <begin position="374"/>
        <end position="387"/>
    </location>
</feature>
<feature type="transmembrane region" description="Helical" evidence="2">
    <location>
        <begin position="501"/>
        <end position="522"/>
    </location>
</feature>
<dbReference type="PANTHER" id="PTHR11360:SF303">
    <property type="entry name" value="MAJOR FACILITATOR SUPERFAMILY (MFS) PROFILE DOMAIN-CONTAINING PROTEIN"/>
    <property type="match status" value="1"/>
</dbReference>
<protein>
    <submittedName>
        <fullName evidence="3">Monocarboxylate transporter 9 like protein</fullName>
    </submittedName>
</protein>
<feature type="transmembrane region" description="Helical" evidence="2">
    <location>
        <begin position="71"/>
        <end position="98"/>
    </location>
</feature>
<feature type="region of interest" description="Disordered" evidence="1">
    <location>
        <begin position="283"/>
        <end position="302"/>
    </location>
</feature>
<feature type="transmembrane region" description="Helical" evidence="2">
    <location>
        <begin position="12"/>
        <end position="40"/>
    </location>
</feature>
<evidence type="ECO:0000256" key="1">
    <source>
        <dbReference type="SAM" id="MobiDB-lite"/>
    </source>
</evidence>
<comment type="caution">
    <text evidence="3">The sequence shown here is derived from an EMBL/GenBank/DDBJ whole genome shotgun (WGS) entry which is preliminary data.</text>
</comment>
<dbReference type="SUPFAM" id="SSF103473">
    <property type="entry name" value="MFS general substrate transporter"/>
    <property type="match status" value="1"/>
</dbReference>
<feature type="transmembrane region" description="Helical" evidence="2">
    <location>
        <begin position="561"/>
        <end position="581"/>
    </location>
</feature>
<keyword evidence="2" id="KW-0472">Membrane</keyword>
<evidence type="ECO:0000313" key="4">
    <source>
        <dbReference type="Proteomes" id="UP000807504"/>
    </source>
</evidence>
<feature type="transmembrane region" description="Helical" evidence="2">
    <location>
        <begin position="141"/>
        <end position="166"/>
    </location>
</feature>
<feature type="transmembrane region" description="Helical" evidence="2">
    <location>
        <begin position="172"/>
        <end position="192"/>
    </location>
</feature>
<dbReference type="InterPro" id="IPR036259">
    <property type="entry name" value="MFS_trans_sf"/>
</dbReference>
<dbReference type="InterPro" id="IPR050327">
    <property type="entry name" value="Proton-linked_MCT"/>
</dbReference>
<gene>
    <name evidence="3" type="ORF">HNY73_012921</name>
</gene>
<reference evidence="3" key="1">
    <citation type="journal article" date="2020" name="bioRxiv">
        <title>Chromosome-level reference genome of the European wasp spider Argiope bruennichi: a resource for studies on range expansion and evolutionary adaptation.</title>
        <authorList>
            <person name="Sheffer M.M."/>
            <person name="Hoppe A."/>
            <person name="Krehenwinkel H."/>
            <person name="Uhl G."/>
            <person name="Kuss A.W."/>
            <person name="Jensen L."/>
            <person name="Jensen C."/>
            <person name="Gillespie R.G."/>
            <person name="Hoff K.J."/>
            <person name="Prost S."/>
        </authorList>
    </citation>
    <scope>NUCLEOTIDE SEQUENCE</scope>
</reference>
<keyword evidence="2" id="KW-0812">Transmembrane</keyword>
<evidence type="ECO:0000313" key="3">
    <source>
        <dbReference type="EMBL" id="KAF8782661.1"/>
    </source>
</evidence>
<dbReference type="PANTHER" id="PTHR11360">
    <property type="entry name" value="MONOCARBOXYLATE TRANSPORTER"/>
    <property type="match status" value="1"/>
</dbReference>
<keyword evidence="4" id="KW-1185">Reference proteome</keyword>
<dbReference type="Gene3D" id="1.20.1250.20">
    <property type="entry name" value="MFS general substrate transporter like domains"/>
    <property type="match status" value="2"/>
</dbReference>
<feature type="transmembrane region" description="Helical" evidence="2">
    <location>
        <begin position="199"/>
        <end position="218"/>
    </location>
</feature>
<dbReference type="GO" id="GO:0008028">
    <property type="term" value="F:monocarboxylic acid transmembrane transporter activity"/>
    <property type="evidence" value="ECO:0007669"/>
    <property type="project" value="TreeGrafter"/>
</dbReference>
<feature type="region of interest" description="Disordered" evidence="1">
    <location>
        <begin position="367"/>
        <end position="403"/>
    </location>
</feature>
<feature type="transmembrane region" description="Helical" evidence="2">
    <location>
        <begin position="436"/>
        <end position="459"/>
    </location>
</feature>
<feature type="transmembrane region" description="Helical" evidence="2">
    <location>
        <begin position="474"/>
        <end position="494"/>
    </location>
</feature>
<dbReference type="AlphaFoldDB" id="A0A8T0EY40"/>
<feature type="transmembrane region" description="Helical" evidence="2">
    <location>
        <begin position="593"/>
        <end position="611"/>
    </location>
</feature>
<proteinExistence type="predicted"/>
<reference evidence="3" key="2">
    <citation type="submission" date="2020-06" db="EMBL/GenBank/DDBJ databases">
        <authorList>
            <person name="Sheffer M."/>
        </authorList>
    </citation>
    <scope>NUCLEOTIDE SEQUENCE</scope>
</reference>
<dbReference type="InterPro" id="IPR011701">
    <property type="entry name" value="MFS"/>
</dbReference>
<dbReference type="Proteomes" id="UP000807504">
    <property type="component" value="Unassembled WGS sequence"/>
</dbReference>
<keyword evidence="2" id="KW-1133">Transmembrane helix</keyword>
<feature type="transmembrane region" description="Helical" evidence="2">
    <location>
        <begin position="230"/>
        <end position="250"/>
    </location>
</feature>
<feature type="transmembrane region" description="Helical" evidence="2">
    <location>
        <begin position="528"/>
        <end position="554"/>
    </location>
</feature>
<sequence length="720" mass="78839">MVELEEPDKGRAWLIAFSACIINMILSGLSRMIGILYVAVLDTYHVTRQEATLPFTVRNAIRMLSEPDKGYAWVVALAACVINMILSGIARMIGYLYVAVIKAYGCTREEATLPFTLRNSVRSLSGPLVGIIGTRFGIRTVTFFGGLMAAAGAALCSVAPNISWLAVCWGGIHGMGFAFANTLFQVVVNQYFQKYRATASGIALSGACVGSLVFPIMIEAILDKYALSGGFLILGGIVMHVLPPALLLSVPQWVKYPEAYARLWALKNAASASSDTVVSVDDSAAKLEEDEPEEKAERELARTTSLSNCPIESIDVCKVSCKNFNKQRQSGVFGPVVGLVRNRADTDENVVCTGYRKKCYYPQETTIPQKESSDSSNSSSGVYSISSQVDEKSNNKTNSEKPVLEAANTKIRAKNQSTQSISQSIKSIAALYTNPVYVLISFCMSTYILIFIPILTVIVDYSIDKGIPESNGKYLINAMAIGDLAGRLCFGWVTDKKLMTIPAFMTLVLVLEGIFIALFPFAMTLTSFMVLLILYGMTAGAILVLFPVLVLQYVDYSSQSVAMACVGFLSGIVSFAIPPMIGHFRDKVGSYDGMFYLTGGISVLSGGLWLLEPIVNRDEFVSRERLRTISIGEVSLTIKIPPPEHQQETSIYKGTIKLFRDPMFHMISLSLAAFNMLFDPALTVIVDYLIDKSVTEEIAKYFTSYLFLWETCWEGYVSVG</sequence>